<organism evidence="2 3">
    <name type="scientific">Geothermobacter ehrlichii</name>
    <dbReference type="NCBI Taxonomy" id="213224"/>
    <lineage>
        <taxon>Bacteria</taxon>
        <taxon>Pseudomonadati</taxon>
        <taxon>Thermodesulfobacteriota</taxon>
        <taxon>Desulfuromonadia</taxon>
        <taxon>Desulfuromonadales</taxon>
        <taxon>Geothermobacteraceae</taxon>
        <taxon>Geothermobacter</taxon>
    </lineage>
</organism>
<dbReference type="Proteomes" id="UP000324159">
    <property type="component" value="Unassembled WGS sequence"/>
</dbReference>
<accession>A0A5D3WL14</accession>
<sequence length="857" mass="92883">MNTLRTMTFLGLSLGLTLCTLLSGCGGGGSSTTSSVTTSGIGLPTEISAVSTGDSAGTLSLAGSIRTLATSAADLPADSDYKTTPVARYVDEPTLEVFGIIETILNAMTQTHYDDPANVGAGPYKCMVAWYEERDGKTTKDLEEWIVDSRMTTENGQQVNLVHVWVVSDSDPVEVEVKIYQAPNQAADGSYLDYGKWSINALLTGQTPPGRFYADADVVGGETVLRLSENMTYTDTFDGPSGSNTITLTASTRAIMHKGSGSGYGKAEISDWSYCWNYDPGTEDSPCYDGSGSFTLPASPVTYAYDSSTLALQMTDTGNNVVTKYKDRSNPVEIAYRYGVFDGTSGANVEKNRNFGFPVTYTDSNGNRQYGFYGAWQGHHQLWSPNGLLPDGTTVTREDYSGQTSGKNYTTRTFNGTLTKRLLSSADISQIAGIPVEIWIGDSFDLVFDATNNRWNKCLWDPQANNGMGGESCSDFTQGLASLIPDPAGRKEVSINYWDMGTNSSTMLMYDGSGFFETDNMGNKGMAFVPADQDRLNVWMGGSVYIEYTGDFTGGASGWEEKDLVSFDQQTWTPTFAQTNLGPFDFPLDREYYVNNRGVNFVVRRIAANGTANDYQVQMEQQLVVTPDNAATLLSGISYFAYPWDDPTNRSRYVFDPANMLLRDSSDSSAVTVGQWGLMAYDDNGTSSDPSDDIALNMQFNWEYADPQAGGWGAVTYLVDGSGNYLYLDDPLRFDPVTLSVNGTPINFSLEFDGWMHGLPDMRWELEKNHFELTQELASKIVNLPAGTELTSGSANYFVKPIEIGVILPTISAPANAPDLAPAAALDLSSLVLPAAPSIGTPPSGLSVKYVEGEAVQ</sequence>
<proteinExistence type="predicted"/>
<keyword evidence="3" id="KW-1185">Reference proteome</keyword>
<keyword evidence="1" id="KW-0732">Signal</keyword>
<protein>
    <submittedName>
        <fullName evidence="2">Uncharacterized protein</fullName>
    </submittedName>
</protein>
<feature type="chain" id="PRO_5022954297" evidence="1">
    <location>
        <begin position="26"/>
        <end position="857"/>
    </location>
</feature>
<feature type="signal peptide" evidence="1">
    <location>
        <begin position="1"/>
        <end position="25"/>
    </location>
</feature>
<gene>
    <name evidence="2" type="ORF">EDC39_11067</name>
</gene>
<dbReference type="EMBL" id="VNIB01000010">
    <property type="protein sequence ID" value="TYO97527.1"/>
    <property type="molecule type" value="Genomic_DNA"/>
</dbReference>
<evidence type="ECO:0000256" key="1">
    <source>
        <dbReference type="SAM" id="SignalP"/>
    </source>
</evidence>
<evidence type="ECO:0000313" key="3">
    <source>
        <dbReference type="Proteomes" id="UP000324159"/>
    </source>
</evidence>
<dbReference type="AlphaFoldDB" id="A0A5D3WL14"/>
<dbReference type="PROSITE" id="PS51257">
    <property type="entry name" value="PROKAR_LIPOPROTEIN"/>
    <property type="match status" value="1"/>
</dbReference>
<name>A0A5D3WL14_9BACT</name>
<evidence type="ECO:0000313" key="2">
    <source>
        <dbReference type="EMBL" id="TYO97527.1"/>
    </source>
</evidence>
<comment type="caution">
    <text evidence="2">The sequence shown here is derived from an EMBL/GenBank/DDBJ whole genome shotgun (WGS) entry which is preliminary data.</text>
</comment>
<reference evidence="2 3" key="1">
    <citation type="submission" date="2019-07" db="EMBL/GenBank/DDBJ databases">
        <title>Genomic Encyclopedia of Type Strains, Phase IV (KMG-IV): sequencing the most valuable type-strain genomes for metagenomic binning, comparative biology and taxonomic classification.</title>
        <authorList>
            <person name="Goeker M."/>
        </authorList>
    </citation>
    <scope>NUCLEOTIDE SEQUENCE [LARGE SCALE GENOMIC DNA]</scope>
    <source>
        <strain evidence="2 3">SS015</strain>
    </source>
</reference>